<dbReference type="GO" id="GO:0020037">
    <property type="term" value="F:heme binding"/>
    <property type="evidence" value="ECO:0007669"/>
    <property type="project" value="TreeGrafter"/>
</dbReference>
<evidence type="ECO:0000256" key="5">
    <source>
        <dbReference type="ARBA" id="ARBA00022617"/>
    </source>
</evidence>
<feature type="transmembrane region" description="Helical" evidence="13">
    <location>
        <begin position="44"/>
        <end position="67"/>
    </location>
</feature>
<keyword evidence="5" id="KW-0349">Heme</keyword>
<dbReference type="GO" id="GO:0022904">
    <property type="term" value="P:respiratory electron transport chain"/>
    <property type="evidence" value="ECO:0007669"/>
    <property type="project" value="InterPro"/>
</dbReference>
<dbReference type="InterPro" id="IPR011577">
    <property type="entry name" value="Cyt_b561_bac/Ni-Hgenase"/>
</dbReference>
<evidence type="ECO:0000256" key="7">
    <source>
        <dbReference type="ARBA" id="ARBA00022723"/>
    </source>
</evidence>
<dbReference type="RefSeq" id="WP_183265156.1">
    <property type="nucleotide sequence ID" value="NZ_JACHFJ010000001.1"/>
</dbReference>
<keyword evidence="4" id="KW-1003">Cell membrane</keyword>
<reference evidence="15 16" key="1">
    <citation type="submission" date="2020-08" db="EMBL/GenBank/DDBJ databases">
        <title>Genomic Encyclopedia of Type Strains, Phase IV (KMG-IV): sequencing the most valuable type-strain genomes for metagenomic binning, comparative biology and taxonomic classification.</title>
        <authorList>
            <person name="Goeker M."/>
        </authorList>
    </citation>
    <scope>NUCLEOTIDE SEQUENCE [LARGE SCALE GENOMIC DNA]</scope>
    <source>
        <strain evidence="15 16">DSM 27026</strain>
    </source>
</reference>
<dbReference type="InterPro" id="IPR016174">
    <property type="entry name" value="Di-haem_cyt_TM"/>
</dbReference>
<comment type="similarity">
    <text evidence="12">Belongs to the cytochrome b561 family.</text>
</comment>
<name>A0A840VIR8_9PROT</name>
<evidence type="ECO:0000256" key="11">
    <source>
        <dbReference type="ARBA" id="ARBA00023136"/>
    </source>
</evidence>
<dbReference type="InterPro" id="IPR052168">
    <property type="entry name" value="Cytochrome_b561_oxidase"/>
</dbReference>
<feature type="transmembrane region" description="Helical" evidence="13">
    <location>
        <begin position="12"/>
        <end position="32"/>
    </location>
</feature>
<evidence type="ECO:0000256" key="3">
    <source>
        <dbReference type="ARBA" id="ARBA00022448"/>
    </source>
</evidence>
<proteinExistence type="inferred from homology"/>
<organism evidence="15 16">
    <name type="scientific">Acidocella aromatica</name>
    <dbReference type="NCBI Taxonomy" id="1303579"/>
    <lineage>
        <taxon>Bacteria</taxon>
        <taxon>Pseudomonadati</taxon>
        <taxon>Pseudomonadota</taxon>
        <taxon>Alphaproteobacteria</taxon>
        <taxon>Acetobacterales</taxon>
        <taxon>Acidocellaceae</taxon>
        <taxon>Acidocella</taxon>
    </lineage>
</organism>
<keyword evidence="3" id="KW-0813">Transport</keyword>
<dbReference type="PANTHER" id="PTHR30529">
    <property type="entry name" value="CYTOCHROME B561"/>
    <property type="match status" value="1"/>
</dbReference>
<dbReference type="GO" id="GO:0046872">
    <property type="term" value="F:metal ion binding"/>
    <property type="evidence" value="ECO:0007669"/>
    <property type="project" value="UniProtKB-KW"/>
</dbReference>
<dbReference type="SUPFAM" id="SSF81342">
    <property type="entry name" value="Transmembrane di-heme cytochromes"/>
    <property type="match status" value="1"/>
</dbReference>
<dbReference type="AlphaFoldDB" id="A0A840VIR8"/>
<evidence type="ECO:0000256" key="4">
    <source>
        <dbReference type="ARBA" id="ARBA00022475"/>
    </source>
</evidence>
<gene>
    <name evidence="15" type="ORF">HNP71_000393</name>
</gene>
<dbReference type="EMBL" id="JACHFJ010000001">
    <property type="protein sequence ID" value="MBB5372169.1"/>
    <property type="molecule type" value="Genomic_DNA"/>
</dbReference>
<feature type="transmembrane region" description="Helical" evidence="13">
    <location>
        <begin position="93"/>
        <end position="111"/>
    </location>
</feature>
<feature type="transmembrane region" description="Helical" evidence="13">
    <location>
        <begin position="144"/>
        <end position="165"/>
    </location>
</feature>
<comment type="subcellular location">
    <subcellularLocation>
        <location evidence="2">Cell membrane</location>
        <topology evidence="2">Multi-pass membrane protein</topology>
    </subcellularLocation>
</comment>
<evidence type="ECO:0000256" key="1">
    <source>
        <dbReference type="ARBA" id="ARBA00001970"/>
    </source>
</evidence>
<dbReference type="Pfam" id="PF01292">
    <property type="entry name" value="Ni_hydr_CYTB"/>
    <property type="match status" value="1"/>
</dbReference>
<feature type="domain" description="Cytochrome b561 bacterial/Ni-hydrogenase" evidence="14">
    <location>
        <begin position="9"/>
        <end position="177"/>
    </location>
</feature>
<evidence type="ECO:0000256" key="2">
    <source>
        <dbReference type="ARBA" id="ARBA00004651"/>
    </source>
</evidence>
<keyword evidence="10" id="KW-0408">Iron</keyword>
<keyword evidence="11 13" id="KW-0472">Membrane</keyword>
<keyword evidence="16" id="KW-1185">Reference proteome</keyword>
<evidence type="ECO:0000259" key="14">
    <source>
        <dbReference type="Pfam" id="PF01292"/>
    </source>
</evidence>
<evidence type="ECO:0000313" key="15">
    <source>
        <dbReference type="EMBL" id="MBB5372169.1"/>
    </source>
</evidence>
<evidence type="ECO:0000256" key="13">
    <source>
        <dbReference type="SAM" id="Phobius"/>
    </source>
</evidence>
<comment type="caution">
    <text evidence="15">The sequence shown here is derived from an EMBL/GenBank/DDBJ whole genome shotgun (WGS) entry which is preliminary data.</text>
</comment>
<keyword evidence="6 13" id="KW-0812">Transmembrane</keyword>
<evidence type="ECO:0000256" key="10">
    <source>
        <dbReference type="ARBA" id="ARBA00023004"/>
    </source>
</evidence>
<evidence type="ECO:0000256" key="6">
    <source>
        <dbReference type="ARBA" id="ARBA00022692"/>
    </source>
</evidence>
<dbReference type="PANTHER" id="PTHR30529:SF1">
    <property type="entry name" value="CYTOCHROME B561 HOMOLOG 2"/>
    <property type="match status" value="1"/>
</dbReference>
<evidence type="ECO:0000256" key="12">
    <source>
        <dbReference type="ARBA" id="ARBA00037975"/>
    </source>
</evidence>
<dbReference type="GO" id="GO:0009055">
    <property type="term" value="F:electron transfer activity"/>
    <property type="evidence" value="ECO:0007669"/>
    <property type="project" value="InterPro"/>
</dbReference>
<keyword evidence="7" id="KW-0479">Metal-binding</keyword>
<keyword evidence="9 13" id="KW-1133">Transmembrane helix</keyword>
<accession>A0A840VIR8</accession>
<evidence type="ECO:0000313" key="16">
    <source>
        <dbReference type="Proteomes" id="UP000553706"/>
    </source>
</evidence>
<dbReference type="GO" id="GO:0005886">
    <property type="term" value="C:plasma membrane"/>
    <property type="evidence" value="ECO:0007669"/>
    <property type="project" value="UniProtKB-SubCell"/>
</dbReference>
<dbReference type="Proteomes" id="UP000553706">
    <property type="component" value="Unassembled WGS sequence"/>
</dbReference>
<evidence type="ECO:0000256" key="9">
    <source>
        <dbReference type="ARBA" id="ARBA00022989"/>
    </source>
</evidence>
<keyword evidence="8" id="KW-0249">Electron transport</keyword>
<comment type="cofactor">
    <cofactor evidence="1">
        <name>heme b</name>
        <dbReference type="ChEBI" id="CHEBI:60344"/>
    </cofactor>
</comment>
<sequence length="179" mass="20009">MSAGTATARYDGLTISLHWATAALVVLQFALAEFWDFFPRPTKHLMVVSHMSFGLILTAIFALRLFWRTRPGRVSFPAEPGLMGRAAKGVHHLLYTLLALEIPLGFFTRWTDNHPLSFFGLLIPSPFGDFSKPVGEWVDQIHDITAWSIVVLAGLHALAALYHHYSLKDGVLRRMLPTA</sequence>
<evidence type="ECO:0000256" key="8">
    <source>
        <dbReference type="ARBA" id="ARBA00022982"/>
    </source>
</evidence>
<protein>
    <submittedName>
        <fullName evidence="15">Cytochrome b561</fullName>
    </submittedName>
</protein>